<accession>A0ACC1PLQ2</accession>
<sequence>MYCRVVVERIQRALLCSLLLSSECYTYAHRRYLGTALGTVTCQIAWQRSTPSISLATDLQQEVKLHRATPGEQKPFTPLYFLSRLSFSLQPSVCVKSDPTWSSPQGATRCRFSTILTSPIVGIYEEKSPCPAFGLVVHRQDRAPPPSDPDSDPT</sequence>
<reference evidence="1" key="1">
    <citation type="submission" date="2022-10" db="EMBL/GenBank/DDBJ databases">
        <title>Genome Sequence of Xylaria curta.</title>
        <authorList>
            <person name="Buettner E."/>
        </authorList>
    </citation>
    <scope>NUCLEOTIDE SEQUENCE</scope>
    <source>
        <strain evidence="1">Babe10</strain>
    </source>
</reference>
<dbReference type="EMBL" id="JAPDGR010000151">
    <property type="protein sequence ID" value="KAJ2994960.1"/>
    <property type="molecule type" value="Genomic_DNA"/>
</dbReference>
<protein>
    <submittedName>
        <fullName evidence="1">Uncharacterized protein</fullName>
    </submittedName>
</protein>
<name>A0ACC1PLQ2_9PEZI</name>
<dbReference type="Proteomes" id="UP001143856">
    <property type="component" value="Unassembled WGS sequence"/>
</dbReference>
<comment type="caution">
    <text evidence="1">The sequence shown here is derived from an EMBL/GenBank/DDBJ whole genome shotgun (WGS) entry which is preliminary data.</text>
</comment>
<proteinExistence type="predicted"/>
<evidence type="ECO:0000313" key="1">
    <source>
        <dbReference type="EMBL" id="KAJ2994960.1"/>
    </source>
</evidence>
<evidence type="ECO:0000313" key="2">
    <source>
        <dbReference type="Proteomes" id="UP001143856"/>
    </source>
</evidence>
<keyword evidence="2" id="KW-1185">Reference proteome</keyword>
<organism evidence="1 2">
    <name type="scientific">Xylaria curta</name>
    <dbReference type="NCBI Taxonomy" id="42375"/>
    <lineage>
        <taxon>Eukaryota</taxon>
        <taxon>Fungi</taxon>
        <taxon>Dikarya</taxon>
        <taxon>Ascomycota</taxon>
        <taxon>Pezizomycotina</taxon>
        <taxon>Sordariomycetes</taxon>
        <taxon>Xylariomycetidae</taxon>
        <taxon>Xylariales</taxon>
        <taxon>Xylariaceae</taxon>
        <taxon>Xylaria</taxon>
    </lineage>
</organism>
<gene>
    <name evidence="1" type="ORF">NUW58_g1413</name>
</gene>